<reference evidence="2" key="2">
    <citation type="submission" date="2020-09" db="EMBL/GenBank/DDBJ databases">
        <authorList>
            <person name="Sun Q."/>
            <person name="Zhou Y."/>
        </authorList>
    </citation>
    <scope>NUCLEOTIDE SEQUENCE</scope>
    <source>
        <strain evidence="2">CGMCC 1.15095</strain>
    </source>
</reference>
<feature type="region of interest" description="Disordered" evidence="1">
    <location>
        <begin position="121"/>
        <end position="140"/>
    </location>
</feature>
<dbReference type="EMBL" id="BMHK01000006">
    <property type="protein sequence ID" value="GGB95104.1"/>
    <property type="molecule type" value="Genomic_DNA"/>
</dbReference>
<gene>
    <name evidence="2" type="ORF">GCM10011494_11950</name>
</gene>
<proteinExistence type="predicted"/>
<evidence type="ECO:0000313" key="3">
    <source>
        <dbReference type="Proteomes" id="UP000608154"/>
    </source>
</evidence>
<dbReference type="Proteomes" id="UP000608154">
    <property type="component" value="Unassembled WGS sequence"/>
</dbReference>
<comment type="caution">
    <text evidence="2">The sequence shown here is derived from an EMBL/GenBank/DDBJ whole genome shotgun (WGS) entry which is preliminary data.</text>
</comment>
<dbReference type="RefSeq" id="WP_188769498.1">
    <property type="nucleotide sequence ID" value="NZ_BMHK01000006.1"/>
</dbReference>
<accession>A0A916X3W4</accession>
<feature type="compositionally biased region" description="Acidic residues" evidence="1">
    <location>
        <begin position="124"/>
        <end position="140"/>
    </location>
</feature>
<name>A0A916X3W4_9SPHN</name>
<dbReference type="AlphaFoldDB" id="A0A916X3W4"/>
<sequence>MATKKSQESATGKAEGKTDPSASDLAAPSPNVHTNLAIADIALRGGSFLARRAVEKTLLGRKYTPGKAKAILKGRSFKETIFHTALSRIAMQSIPGAILVGGGLIAKTLYDRGKARQAKAEGEAALDDMAEAGAEEAERS</sequence>
<reference evidence="2" key="1">
    <citation type="journal article" date="2014" name="Int. J. Syst. Evol. Microbiol.">
        <title>Complete genome sequence of Corynebacterium casei LMG S-19264T (=DSM 44701T), isolated from a smear-ripened cheese.</title>
        <authorList>
            <consortium name="US DOE Joint Genome Institute (JGI-PGF)"/>
            <person name="Walter F."/>
            <person name="Albersmeier A."/>
            <person name="Kalinowski J."/>
            <person name="Ruckert C."/>
        </authorList>
    </citation>
    <scope>NUCLEOTIDE SEQUENCE</scope>
    <source>
        <strain evidence="2">CGMCC 1.15095</strain>
    </source>
</reference>
<evidence type="ECO:0000313" key="2">
    <source>
        <dbReference type="EMBL" id="GGB95104.1"/>
    </source>
</evidence>
<protein>
    <submittedName>
        <fullName evidence="2">Uncharacterized protein</fullName>
    </submittedName>
</protein>
<keyword evidence="3" id="KW-1185">Reference proteome</keyword>
<evidence type="ECO:0000256" key="1">
    <source>
        <dbReference type="SAM" id="MobiDB-lite"/>
    </source>
</evidence>
<organism evidence="2 3">
    <name type="scientific">Novosphingobium endophyticum</name>
    <dbReference type="NCBI Taxonomy" id="1955250"/>
    <lineage>
        <taxon>Bacteria</taxon>
        <taxon>Pseudomonadati</taxon>
        <taxon>Pseudomonadota</taxon>
        <taxon>Alphaproteobacteria</taxon>
        <taxon>Sphingomonadales</taxon>
        <taxon>Sphingomonadaceae</taxon>
        <taxon>Novosphingobium</taxon>
    </lineage>
</organism>
<feature type="region of interest" description="Disordered" evidence="1">
    <location>
        <begin position="1"/>
        <end position="29"/>
    </location>
</feature>